<accession>B9RPW0</accession>
<keyword evidence="3" id="KW-1185">Reference proteome</keyword>
<dbReference type="InParanoid" id="B9RPW0"/>
<organism evidence="2 3">
    <name type="scientific">Ricinus communis</name>
    <name type="common">Castor bean</name>
    <dbReference type="NCBI Taxonomy" id="3988"/>
    <lineage>
        <taxon>Eukaryota</taxon>
        <taxon>Viridiplantae</taxon>
        <taxon>Streptophyta</taxon>
        <taxon>Embryophyta</taxon>
        <taxon>Tracheophyta</taxon>
        <taxon>Spermatophyta</taxon>
        <taxon>Magnoliopsida</taxon>
        <taxon>eudicotyledons</taxon>
        <taxon>Gunneridae</taxon>
        <taxon>Pentapetalae</taxon>
        <taxon>rosids</taxon>
        <taxon>fabids</taxon>
        <taxon>Malpighiales</taxon>
        <taxon>Euphorbiaceae</taxon>
        <taxon>Acalyphoideae</taxon>
        <taxon>Acalypheae</taxon>
        <taxon>Ricinus</taxon>
    </lineage>
</organism>
<feature type="region of interest" description="Disordered" evidence="1">
    <location>
        <begin position="42"/>
        <end position="75"/>
    </location>
</feature>
<gene>
    <name evidence="2" type="ORF">RCOM_1542220</name>
</gene>
<evidence type="ECO:0000313" key="3">
    <source>
        <dbReference type="Proteomes" id="UP000008311"/>
    </source>
</evidence>
<sequence length="75" mass="8542">MRNLGPPYVNLLVERKSLPLDIRKTNVDSTLTFEVKVEGIEDNKHSPFASPKNKEKEDSQKRKAKGRNGLLRVLP</sequence>
<dbReference type="Proteomes" id="UP000008311">
    <property type="component" value="Unassembled WGS sequence"/>
</dbReference>
<reference evidence="3" key="1">
    <citation type="journal article" date="2010" name="Nat. Biotechnol.">
        <title>Draft genome sequence of the oilseed species Ricinus communis.</title>
        <authorList>
            <person name="Chan A.P."/>
            <person name="Crabtree J."/>
            <person name="Zhao Q."/>
            <person name="Lorenzi H."/>
            <person name="Orvis J."/>
            <person name="Puiu D."/>
            <person name="Melake-Berhan A."/>
            <person name="Jones K.M."/>
            <person name="Redman J."/>
            <person name="Chen G."/>
            <person name="Cahoon E.B."/>
            <person name="Gedil M."/>
            <person name="Stanke M."/>
            <person name="Haas B.J."/>
            <person name="Wortman J.R."/>
            <person name="Fraser-Liggett C.M."/>
            <person name="Ravel J."/>
            <person name="Rabinowicz P.D."/>
        </authorList>
    </citation>
    <scope>NUCLEOTIDE SEQUENCE [LARGE SCALE GENOMIC DNA]</scope>
    <source>
        <strain evidence="3">cv. Hale</strain>
    </source>
</reference>
<protein>
    <submittedName>
        <fullName evidence="2">Uncharacterized protein</fullName>
    </submittedName>
</protein>
<dbReference type="EMBL" id="EQ973797">
    <property type="protein sequence ID" value="EEF46618.1"/>
    <property type="molecule type" value="Genomic_DNA"/>
</dbReference>
<name>B9RPW0_RICCO</name>
<evidence type="ECO:0000256" key="1">
    <source>
        <dbReference type="SAM" id="MobiDB-lite"/>
    </source>
</evidence>
<proteinExistence type="predicted"/>
<feature type="compositionally biased region" description="Basic and acidic residues" evidence="1">
    <location>
        <begin position="52"/>
        <end position="61"/>
    </location>
</feature>
<evidence type="ECO:0000313" key="2">
    <source>
        <dbReference type="EMBL" id="EEF46618.1"/>
    </source>
</evidence>
<dbReference type="AlphaFoldDB" id="B9RPW0"/>